<dbReference type="PANTHER" id="PTHR23517:SF2">
    <property type="entry name" value="MULTIDRUG RESISTANCE PROTEIN MDTH"/>
    <property type="match status" value="1"/>
</dbReference>
<feature type="transmembrane region" description="Helical" evidence="7">
    <location>
        <begin position="139"/>
        <end position="161"/>
    </location>
</feature>
<name>A0A6J6HDE9_9ZZZZ</name>
<dbReference type="Gene3D" id="1.20.1250.20">
    <property type="entry name" value="MFS general substrate transporter like domains"/>
    <property type="match status" value="2"/>
</dbReference>
<accession>A0A6J6HDE9</accession>
<evidence type="ECO:0000256" key="1">
    <source>
        <dbReference type="ARBA" id="ARBA00004651"/>
    </source>
</evidence>
<keyword evidence="2" id="KW-0813">Transport</keyword>
<evidence type="ECO:0000256" key="7">
    <source>
        <dbReference type="SAM" id="Phobius"/>
    </source>
</evidence>
<gene>
    <name evidence="9" type="ORF">UFOPK1856_00320</name>
</gene>
<evidence type="ECO:0000256" key="4">
    <source>
        <dbReference type="ARBA" id="ARBA00022692"/>
    </source>
</evidence>
<feature type="transmembrane region" description="Helical" evidence="7">
    <location>
        <begin position="173"/>
        <end position="192"/>
    </location>
</feature>
<dbReference type="Pfam" id="PF07690">
    <property type="entry name" value="MFS_1"/>
    <property type="match status" value="1"/>
</dbReference>
<dbReference type="AlphaFoldDB" id="A0A6J6HDE9"/>
<dbReference type="InterPro" id="IPR020846">
    <property type="entry name" value="MFS_dom"/>
</dbReference>
<reference evidence="9" key="1">
    <citation type="submission" date="2020-05" db="EMBL/GenBank/DDBJ databases">
        <authorList>
            <person name="Chiriac C."/>
            <person name="Salcher M."/>
            <person name="Ghai R."/>
            <person name="Kavagutti S V."/>
        </authorList>
    </citation>
    <scope>NUCLEOTIDE SEQUENCE</scope>
</reference>
<proteinExistence type="predicted"/>
<evidence type="ECO:0000256" key="2">
    <source>
        <dbReference type="ARBA" id="ARBA00022448"/>
    </source>
</evidence>
<evidence type="ECO:0000256" key="3">
    <source>
        <dbReference type="ARBA" id="ARBA00022475"/>
    </source>
</evidence>
<evidence type="ECO:0000256" key="5">
    <source>
        <dbReference type="ARBA" id="ARBA00022989"/>
    </source>
</evidence>
<protein>
    <submittedName>
        <fullName evidence="9">Unannotated protein</fullName>
    </submittedName>
</protein>
<dbReference type="PROSITE" id="PS50850">
    <property type="entry name" value="MFS"/>
    <property type="match status" value="2"/>
</dbReference>
<comment type="subcellular location">
    <subcellularLocation>
        <location evidence="1">Cell membrane</location>
        <topology evidence="1">Multi-pass membrane protein</topology>
    </subcellularLocation>
</comment>
<dbReference type="InterPro" id="IPR050171">
    <property type="entry name" value="MFS_Transporters"/>
</dbReference>
<dbReference type="InterPro" id="IPR011701">
    <property type="entry name" value="MFS"/>
</dbReference>
<feature type="domain" description="Major facilitator superfamily (MFS) profile" evidence="8">
    <location>
        <begin position="219"/>
        <end position="407"/>
    </location>
</feature>
<evidence type="ECO:0000313" key="9">
    <source>
        <dbReference type="EMBL" id="CAB4609194.1"/>
    </source>
</evidence>
<dbReference type="GO" id="GO:0005886">
    <property type="term" value="C:plasma membrane"/>
    <property type="evidence" value="ECO:0007669"/>
    <property type="project" value="UniProtKB-SubCell"/>
</dbReference>
<dbReference type="PANTHER" id="PTHR23517">
    <property type="entry name" value="RESISTANCE PROTEIN MDTM, PUTATIVE-RELATED-RELATED"/>
    <property type="match status" value="1"/>
</dbReference>
<dbReference type="InterPro" id="IPR036259">
    <property type="entry name" value="MFS_trans_sf"/>
</dbReference>
<feature type="transmembrane region" description="Helical" evidence="7">
    <location>
        <begin position="213"/>
        <end position="235"/>
    </location>
</feature>
<feature type="transmembrane region" description="Helical" evidence="7">
    <location>
        <begin position="284"/>
        <end position="303"/>
    </location>
</feature>
<keyword evidence="3" id="KW-1003">Cell membrane</keyword>
<organism evidence="9">
    <name type="scientific">freshwater metagenome</name>
    <dbReference type="NCBI Taxonomy" id="449393"/>
    <lineage>
        <taxon>unclassified sequences</taxon>
        <taxon>metagenomes</taxon>
        <taxon>ecological metagenomes</taxon>
    </lineage>
</organism>
<feature type="transmembrane region" description="Helical" evidence="7">
    <location>
        <begin position="21"/>
        <end position="40"/>
    </location>
</feature>
<sequence>MLFKEFTVLLNPQSRKIIFGICLNAIGGGMTLSLLLVYLHDMRGFTNTFGGLLLAYGSLVSIIASTPMGALVDRVGPKKVMIGGLLLNSAAAFSLSQVQTHFQAVIVITGLNIAGQAIWPSQSVILTRVTPERDRPKIFGFNFMLLNLGLGLGGLLSSLIIQRGDLLSFQIMYWVDASTFLLYLLIVLTLHGEHVNKYIPKEHEPKTGSYKDLFEIKPLMFLGIAGIILFTFGYGTIQAGIPVFATQFLGLSPKWLGIIFGVNTLSIVLFQPLVMRVIEKYSKYAALIAVGLVWALSWVFVGIAPYLPLFASGIALSLSQLIFAVGEMIQAPTIPTLANELAPEHIRGRANAWMSLQWSVSGVLGPAITGLMLGADLATAWVIAMFIGCFLSIPLFLAMKRAAAKAL</sequence>
<keyword evidence="5 7" id="KW-1133">Transmembrane helix</keyword>
<feature type="transmembrane region" description="Helical" evidence="7">
    <location>
        <begin position="52"/>
        <end position="72"/>
    </location>
</feature>
<feature type="transmembrane region" description="Helical" evidence="7">
    <location>
        <begin position="255"/>
        <end position="275"/>
    </location>
</feature>
<dbReference type="SUPFAM" id="SSF103473">
    <property type="entry name" value="MFS general substrate transporter"/>
    <property type="match status" value="1"/>
</dbReference>
<dbReference type="GO" id="GO:0022857">
    <property type="term" value="F:transmembrane transporter activity"/>
    <property type="evidence" value="ECO:0007669"/>
    <property type="project" value="InterPro"/>
</dbReference>
<feature type="transmembrane region" description="Helical" evidence="7">
    <location>
        <begin position="378"/>
        <end position="398"/>
    </location>
</feature>
<keyword evidence="4 7" id="KW-0812">Transmembrane</keyword>
<dbReference type="EMBL" id="CAEZUV010000027">
    <property type="protein sequence ID" value="CAB4609194.1"/>
    <property type="molecule type" value="Genomic_DNA"/>
</dbReference>
<feature type="domain" description="Major facilitator superfamily (MFS) profile" evidence="8">
    <location>
        <begin position="1"/>
        <end position="195"/>
    </location>
</feature>
<evidence type="ECO:0000256" key="6">
    <source>
        <dbReference type="ARBA" id="ARBA00023136"/>
    </source>
</evidence>
<evidence type="ECO:0000259" key="8">
    <source>
        <dbReference type="PROSITE" id="PS50850"/>
    </source>
</evidence>
<keyword evidence="6 7" id="KW-0472">Membrane</keyword>